<dbReference type="InterPro" id="IPR040843">
    <property type="entry name" value="RAMA"/>
</dbReference>
<name>A0ABQ2VP92_9ACTN</name>
<reference evidence="5" key="1">
    <citation type="journal article" date="2019" name="Int. J. Syst. Evol. Microbiol.">
        <title>The Global Catalogue of Microorganisms (GCM) 10K type strain sequencing project: providing services to taxonomists for standard genome sequencing and annotation.</title>
        <authorList>
            <consortium name="The Broad Institute Genomics Platform"/>
            <consortium name="The Broad Institute Genome Sequencing Center for Infectious Disease"/>
            <person name="Wu L."/>
            <person name="Ma J."/>
        </authorList>
    </citation>
    <scope>NUCLEOTIDE SEQUENCE [LARGE SCALE GENOMIC DNA]</scope>
    <source>
        <strain evidence="5">JCM 3399</strain>
    </source>
</reference>
<dbReference type="EMBL" id="BMRP01000073">
    <property type="protein sequence ID" value="GGV01749.1"/>
    <property type="molecule type" value="Genomic_DNA"/>
</dbReference>
<evidence type="ECO:0000259" key="3">
    <source>
        <dbReference type="PROSITE" id="PS51371"/>
    </source>
</evidence>
<proteinExistence type="predicted"/>
<dbReference type="PROSITE" id="PS51371">
    <property type="entry name" value="CBS"/>
    <property type="match status" value="1"/>
</dbReference>
<evidence type="ECO:0000256" key="1">
    <source>
        <dbReference type="PROSITE-ProRule" id="PRU00703"/>
    </source>
</evidence>
<dbReference type="Proteomes" id="UP000654471">
    <property type="component" value="Unassembled WGS sequence"/>
</dbReference>
<sequence length="471" mass="51644">MNEAAESPRPSAHPYLLDGRRVRIADLLAAGLLTNRQPLKFARKKKGKLHQAEVTHEQGGAIRLLPSGQIYRSPSSAARAAVGYGSFDGWTAWQLDDGQDLDAVRQQLLDQAMEETAPNPPEDETADDGPTAAVLNEKERHLRLRAARQAAAEGSPQTLPVRELLGWWGEYGRGVVTEKIETALANHGLVTVPPFTQVSLDTAVQLQREPAEEEPGDAASARDDLDGGEERPVREPGPTVGTIASAMGEVVSISPHSTLENAVTLLLLNDFSQLPVMAGRQLKGAVTWKSIAQARHRNADCTLTDAVVDAREVRFDHDLVDVLPVLADTDFLLVRGARGEIGILTVADVALAYGTQATPFLLIGELDRRLRAVIADRFDLPDVTAVCDRDGSRRLTSFDQLTFGDYLSVLGNRERWEELGWPLDRGAFAKRLEEIRKIRNDLMHFNPDPLPHNAEAKIRGVIAILRQYADC</sequence>
<comment type="caution">
    <text evidence="4">The sequence shown here is derived from an EMBL/GenBank/DDBJ whole genome shotgun (WGS) entry which is preliminary data.</text>
</comment>
<dbReference type="Pfam" id="PF00571">
    <property type="entry name" value="CBS"/>
    <property type="match status" value="1"/>
</dbReference>
<keyword evidence="1" id="KW-0129">CBS domain</keyword>
<dbReference type="SUPFAM" id="SSF54631">
    <property type="entry name" value="CBS-domain pair"/>
    <property type="match status" value="1"/>
</dbReference>
<evidence type="ECO:0000256" key="2">
    <source>
        <dbReference type="SAM" id="MobiDB-lite"/>
    </source>
</evidence>
<gene>
    <name evidence="4" type="ORF">GCM10010211_81290</name>
</gene>
<protein>
    <recommendedName>
        <fullName evidence="3">CBS domain-containing protein</fullName>
    </recommendedName>
</protein>
<evidence type="ECO:0000313" key="4">
    <source>
        <dbReference type="EMBL" id="GGV01749.1"/>
    </source>
</evidence>
<organism evidence="4 5">
    <name type="scientific">Streptomyces albospinus</name>
    <dbReference type="NCBI Taxonomy" id="285515"/>
    <lineage>
        <taxon>Bacteria</taxon>
        <taxon>Bacillati</taxon>
        <taxon>Actinomycetota</taxon>
        <taxon>Actinomycetes</taxon>
        <taxon>Kitasatosporales</taxon>
        <taxon>Streptomycetaceae</taxon>
        <taxon>Streptomyces</taxon>
    </lineage>
</organism>
<accession>A0ABQ2VP92</accession>
<feature type="compositionally biased region" description="Basic and acidic residues" evidence="2">
    <location>
        <begin position="220"/>
        <end position="234"/>
    </location>
</feature>
<dbReference type="InterPro" id="IPR000644">
    <property type="entry name" value="CBS_dom"/>
</dbReference>
<feature type="domain" description="CBS" evidence="3">
    <location>
        <begin position="246"/>
        <end position="301"/>
    </location>
</feature>
<keyword evidence="5" id="KW-1185">Reference proteome</keyword>
<evidence type="ECO:0000313" key="5">
    <source>
        <dbReference type="Proteomes" id="UP000654471"/>
    </source>
</evidence>
<dbReference type="RefSeq" id="WP_189308423.1">
    <property type="nucleotide sequence ID" value="NZ_BMRP01000073.1"/>
</dbReference>
<feature type="region of interest" description="Disordered" evidence="2">
    <location>
        <begin position="206"/>
        <end position="240"/>
    </location>
</feature>
<dbReference type="Pfam" id="PF18755">
    <property type="entry name" value="RAMA"/>
    <property type="match status" value="1"/>
</dbReference>
<dbReference type="SMART" id="SM00116">
    <property type="entry name" value="CBS"/>
    <property type="match status" value="1"/>
</dbReference>
<dbReference type="InterPro" id="IPR046342">
    <property type="entry name" value="CBS_dom_sf"/>
</dbReference>
<dbReference type="Gene3D" id="3.10.580.10">
    <property type="entry name" value="CBS-domain"/>
    <property type="match status" value="1"/>
</dbReference>